<proteinExistence type="predicted"/>
<keyword evidence="2" id="KW-1185">Reference proteome</keyword>
<dbReference type="GeneID" id="65133422"/>
<dbReference type="Proteomes" id="UP000663176">
    <property type="component" value="Segment"/>
</dbReference>
<protein>
    <submittedName>
        <fullName evidence="1">Uncharacterized protein</fullName>
    </submittedName>
</protein>
<reference evidence="1" key="1">
    <citation type="submission" date="2021-01" db="EMBL/GenBank/DDBJ databases">
        <authorList>
            <person name="Li S."/>
            <person name="Lin Y."/>
        </authorList>
    </citation>
    <scope>NUCLEOTIDE SEQUENCE</scope>
</reference>
<name>A0A898KB67_9CAUD</name>
<evidence type="ECO:0000313" key="2">
    <source>
        <dbReference type="Proteomes" id="UP000663176"/>
    </source>
</evidence>
<evidence type="ECO:0000313" key="1">
    <source>
        <dbReference type="EMBL" id="QSJ03699.1"/>
    </source>
</evidence>
<accession>A0A898KB67</accession>
<organism evidence="1 2">
    <name type="scientific">Klebsiella phage vB_KpnP_P184</name>
    <dbReference type="NCBI Taxonomy" id="2806547"/>
    <lineage>
        <taxon>Viruses</taxon>
        <taxon>Duplodnaviria</taxon>
        <taxon>Heunggongvirae</taxon>
        <taxon>Uroviricota</taxon>
        <taxon>Caudoviricetes</taxon>
        <taxon>Schitoviridae</taxon>
        <taxon>Efbeekayvirus</taxon>
        <taxon>Efbeekayvirus P184</taxon>
    </lineage>
</organism>
<sequence>MTTITTNAYTKVIKDWTTASGLRAVILLVRGSHHCGYVEVPEQLGKPDYDESPIMELNVHGGITYADHLDEMDGKYVVGYDCAHYGDLMKCPEELKGTSMEHSFMYSEGIWRDVDYCTNECESLANQLVNIKLLN</sequence>
<dbReference type="EMBL" id="MW495044">
    <property type="protein sequence ID" value="QSJ03699.1"/>
    <property type="molecule type" value="Genomic_DNA"/>
</dbReference>
<dbReference type="KEGG" id="vg:65133422"/>
<dbReference type="RefSeq" id="YP_010114820.1">
    <property type="nucleotide sequence ID" value="NC_055919.1"/>
</dbReference>